<dbReference type="EMBL" id="DXEZ01000182">
    <property type="protein sequence ID" value="HIX54676.1"/>
    <property type="molecule type" value="Genomic_DNA"/>
</dbReference>
<reference evidence="6" key="1">
    <citation type="journal article" date="2021" name="PeerJ">
        <title>Extensive microbial diversity within the chicken gut microbiome revealed by metagenomics and culture.</title>
        <authorList>
            <person name="Gilroy R."/>
            <person name="Ravi A."/>
            <person name="Getino M."/>
            <person name="Pursley I."/>
            <person name="Horton D.L."/>
            <person name="Alikhan N.F."/>
            <person name="Baker D."/>
            <person name="Gharbi K."/>
            <person name="Hall N."/>
            <person name="Watson M."/>
            <person name="Adriaenssens E.M."/>
            <person name="Foster-Nyarko E."/>
            <person name="Jarju S."/>
            <person name="Secka A."/>
            <person name="Antonio M."/>
            <person name="Oren A."/>
            <person name="Chaudhuri R.R."/>
            <person name="La Ragione R."/>
            <person name="Hildebrand F."/>
            <person name="Pallen M.J."/>
        </authorList>
    </citation>
    <scope>NUCLEOTIDE SEQUENCE</scope>
    <source>
        <strain evidence="6">1719</strain>
    </source>
</reference>
<evidence type="ECO:0000313" key="6">
    <source>
        <dbReference type="EMBL" id="HIX54676.1"/>
    </source>
</evidence>
<gene>
    <name evidence="6" type="ORF">H9853_06595</name>
</gene>
<dbReference type="InterPro" id="IPR050845">
    <property type="entry name" value="Cu-binding_ET"/>
</dbReference>
<dbReference type="GO" id="GO:0009055">
    <property type="term" value="F:electron transfer activity"/>
    <property type="evidence" value="ECO:0007669"/>
    <property type="project" value="InterPro"/>
</dbReference>
<dbReference type="InterPro" id="IPR028871">
    <property type="entry name" value="BlueCu_1_BS"/>
</dbReference>
<evidence type="ECO:0000256" key="1">
    <source>
        <dbReference type="ARBA" id="ARBA00022448"/>
    </source>
</evidence>
<dbReference type="PANTHER" id="PTHR38439">
    <property type="entry name" value="AURACYANIN-B"/>
    <property type="match status" value="1"/>
</dbReference>
<protein>
    <submittedName>
        <fullName evidence="6">Cupredoxin domain-containing protein</fullName>
    </submittedName>
</protein>
<proteinExistence type="predicted"/>
<keyword evidence="4" id="KW-0186">Copper</keyword>
<dbReference type="PROSITE" id="PS00196">
    <property type="entry name" value="COPPER_BLUE"/>
    <property type="match status" value="1"/>
</dbReference>
<name>A0A9D1W8X6_9SPHI</name>
<dbReference type="InterPro" id="IPR000923">
    <property type="entry name" value="BlueCu_1"/>
</dbReference>
<keyword evidence="2" id="KW-0479">Metal-binding</keyword>
<organism evidence="6 7">
    <name type="scientific">Candidatus Sphingobacterium stercoripullorum</name>
    <dbReference type="NCBI Taxonomy" id="2838759"/>
    <lineage>
        <taxon>Bacteria</taxon>
        <taxon>Pseudomonadati</taxon>
        <taxon>Bacteroidota</taxon>
        <taxon>Sphingobacteriia</taxon>
        <taxon>Sphingobacteriales</taxon>
        <taxon>Sphingobacteriaceae</taxon>
        <taxon>Sphingobacterium</taxon>
    </lineage>
</organism>
<evidence type="ECO:0000256" key="2">
    <source>
        <dbReference type="ARBA" id="ARBA00022723"/>
    </source>
</evidence>
<keyword evidence="1" id="KW-0813">Transport</keyword>
<dbReference type="GO" id="GO:0005507">
    <property type="term" value="F:copper ion binding"/>
    <property type="evidence" value="ECO:0007669"/>
    <property type="project" value="InterPro"/>
</dbReference>
<dbReference type="SUPFAM" id="SSF49503">
    <property type="entry name" value="Cupredoxins"/>
    <property type="match status" value="1"/>
</dbReference>
<dbReference type="PANTHER" id="PTHR38439:SF2">
    <property type="entry name" value="OUTER MEMBRANE PROTEIN H.8"/>
    <property type="match status" value="1"/>
</dbReference>
<dbReference type="Gene3D" id="2.60.40.420">
    <property type="entry name" value="Cupredoxins - blue copper proteins"/>
    <property type="match status" value="1"/>
</dbReference>
<feature type="domain" description="Blue (type 1) copper" evidence="5">
    <location>
        <begin position="51"/>
        <end position="170"/>
    </location>
</feature>
<dbReference type="InterPro" id="IPR008972">
    <property type="entry name" value="Cupredoxin"/>
</dbReference>
<sequence length="170" mass="18749">MKIIEKCNYLMGLILGGLLLASMHSCGNGSQQSYEEDSVMQEENHSGLDTVHITLESNDKMQFDKEEIVVYAGQAVVLKLVHTGTMPIASMGHNFVLLSNSISIADYAKRALREKEYIIDDPELTLAFTKMLGGGESTEIVFSAPDVGTYNFICSFPGHYSIMKGKFIVK</sequence>
<accession>A0A9D1W8X6</accession>
<dbReference type="Pfam" id="PF00127">
    <property type="entry name" value="Copper-bind"/>
    <property type="match status" value="1"/>
</dbReference>
<evidence type="ECO:0000259" key="5">
    <source>
        <dbReference type="Pfam" id="PF00127"/>
    </source>
</evidence>
<reference evidence="6" key="2">
    <citation type="submission" date="2021-04" db="EMBL/GenBank/DDBJ databases">
        <authorList>
            <person name="Gilroy R."/>
        </authorList>
    </citation>
    <scope>NUCLEOTIDE SEQUENCE</scope>
    <source>
        <strain evidence="6">1719</strain>
    </source>
</reference>
<evidence type="ECO:0000256" key="4">
    <source>
        <dbReference type="ARBA" id="ARBA00023008"/>
    </source>
</evidence>
<dbReference type="Proteomes" id="UP000824156">
    <property type="component" value="Unassembled WGS sequence"/>
</dbReference>
<evidence type="ECO:0000256" key="3">
    <source>
        <dbReference type="ARBA" id="ARBA00022982"/>
    </source>
</evidence>
<dbReference type="AlphaFoldDB" id="A0A9D1W8X6"/>
<evidence type="ECO:0000313" key="7">
    <source>
        <dbReference type="Proteomes" id="UP000824156"/>
    </source>
</evidence>
<comment type="caution">
    <text evidence="6">The sequence shown here is derived from an EMBL/GenBank/DDBJ whole genome shotgun (WGS) entry which is preliminary data.</text>
</comment>
<keyword evidence="3" id="KW-0249">Electron transport</keyword>